<accession>A0ABS5QL52</accession>
<evidence type="ECO:0000256" key="3">
    <source>
        <dbReference type="ARBA" id="ARBA00022917"/>
    </source>
</evidence>
<evidence type="ECO:0000313" key="7">
    <source>
        <dbReference type="EMBL" id="MBS8121446.1"/>
    </source>
</evidence>
<keyword evidence="4" id="KW-0694">RNA-binding</keyword>
<keyword evidence="3 4" id="KW-0648">Protein biosynthesis</keyword>
<comment type="function">
    <text evidence="4">One of the essential components for the initiation of protein synthesis. Stabilizes the binding of IF-2 and IF-3 on the 30S subunit to which N-formylmethionyl-tRNA(fMet) subsequently binds. Helps modulate mRNA selection, yielding the 30S pre-initiation complex (PIC). Upon addition of the 50S ribosomal subunit IF-1, IF-2 and IF-3 are released leaving the mature 70S translation initiation complex.</text>
</comment>
<evidence type="ECO:0000256" key="5">
    <source>
        <dbReference type="NCBIfam" id="TIGR00008"/>
    </source>
</evidence>
<organism evidence="7 8">
    <name type="scientific">Candidatus Vampirococcus lugosii</name>
    <dbReference type="NCBI Taxonomy" id="2789015"/>
    <lineage>
        <taxon>Bacteria</taxon>
        <taxon>Candidatus Absconditibacteriota</taxon>
        <taxon>Vampirococcus</taxon>
    </lineage>
</organism>
<dbReference type="InterPro" id="IPR012340">
    <property type="entry name" value="NA-bd_OB-fold"/>
</dbReference>
<feature type="domain" description="S1-like" evidence="6">
    <location>
        <begin position="1"/>
        <end position="73"/>
    </location>
</feature>
<evidence type="ECO:0000256" key="1">
    <source>
        <dbReference type="ARBA" id="ARBA00010939"/>
    </source>
</evidence>
<proteinExistence type="inferred from homology"/>
<dbReference type="InterPro" id="IPR006196">
    <property type="entry name" value="RNA-binding_domain_S1_IF1"/>
</dbReference>
<evidence type="ECO:0000256" key="2">
    <source>
        <dbReference type="ARBA" id="ARBA00022540"/>
    </source>
</evidence>
<comment type="subcellular location">
    <subcellularLocation>
        <location evidence="4">Cytoplasm</location>
    </subcellularLocation>
</comment>
<keyword evidence="2 4" id="KW-0396">Initiation factor</keyword>
<dbReference type="Pfam" id="PF01176">
    <property type="entry name" value="eIF-1a"/>
    <property type="match status" value="1"/>
</dbReference>
<dbReference type="EMBL" id="JAEDAM010000001">
    <property type="protein sequence ID" value="MBS8121446.1"/>
    <property type="molecule type" value="Genomic_DNA"/>
</dbReference>
<keyword evidence="4" id="KW-0963">Cytoplasm</keyword>
<dbReference type="PROSITE" id="PS50832">
    <property type="entry name" value="S1_IF1_TYPE"/>
    <property type="match status" value="1"/>
</dbReference>
<evidence type="ECO:0000256" key="4">
    <source>
        <dbReference type="HAMAP-Rule" id="MF_00075"/>
    </source>
</evidence>
<comment type="similarity">
    <text evidence="1 4">Belongs to the IF-1 family.</text>
</comment>
<comment type="subunit">
    <text evidence="4">Component of the 30S ribosomal translation pre-initiation complex which assembles on the 30S ribosome in the order IF-2 and IF-3, IF-1 and N-formylmethionyl-tRNA(fMet); mRNA recruitment can occur at any time during PIC assembly.</text>
</comment>
<gene>
    <name evidence="4" type="primary">infA</name>
    <name evidence="7" type="ORF">VAMP_2n318</name>
</gene>
<comment type="caution">
    <text evidence="7">The sequence shown here is derived from an EMBL/GenBank/DDBJ whole genome shotgun (WGS) entry which is preliminary data.</text>
</comment>
<dbReference type="Gene3D" id="2.40.50.140">
    <property type="entry name" value="Nucleic acid-binding proteins"/>
    <property type="match status" value="1"/>
</dbReference>
<dbReference type="SUPFAM" id="SSF50249">
    <property type="entry name" value="Nucleic acid-binding proteins"/>
    <property type="match status" value="1"/>
</dbReference>
<evidence type="ECO:0000259" key="6">
    <source>
        <dbReference type="PROSITE" id="PS50832"/>
    </source>
</evidence>
<keyword evidence="8" id="KW-1185">Reference proteome</keyword>
<dbReference type="PANTHER" id="PTHR33370:SF1">
    <property type="entry name" value="TRANSLATION INITIATION FACTOR IF-1, CHLOROPLASTIC"/>
    <property type="match status" value="1"/>
</dbReference>
<keyword evidence="4" id="KW-0699">rRNA-binding</keyword>
<dbReference type="NCBIfam" id="TIGR00008">
    <property type="entry name" value="infA"/>
    <property type="match status" value="1"/>
</dbReference>
<dbReference type="RefSeq" id="WP_213347970.1">
    <property type="nucleotide sequence ID" value="NZ_JAEDAM010000001.1"/>
</dbReference>
<protein>
    <recommendedName>
        <fullName evidence="4 5">Translation initiation factor IF-1</fullName>
    </recommendedName>
</protein>
<dbReference type="InterPro" id="IPR004368">
    <property type="entry name" value="TIF_IF1"/>
</dbReference>
<evidence type="ECO:0000313" key="8">
    <source>
        <dbReference type="Proteomes" id="UP000680365"/>
    </source>
</evidence>
<dbReference type="HAMAP" id="MF_00075">
    <property type="entry name" value="IF_1"/>
    <property type="match status" value="1"/>
</dbReference>
<name>A0ABS5QL52_9BACT</name>
<sequence length="73" mass="8275">MTNNDTIVVEGIVEKMLGGGNYQVKLIGMDMLVTAYSSGKMKKFNIKIIEGDKVQIELNEYDPSKGRIIYRFK</sequence>
<dbReference type="GO" id="GO:0003743">
    <property type="term" value="F:translation initiation factor activity"/>
    <property type="evidence" value="ECO:0007669"/>
    <property type="project" value="UniProtKB-KW"/>
</dbReference>
<reference evidence="7 8" key="1">
    <citation type="journal article" date="2021" name="Nat. Commun.">
        <title>Reductive evolution and unique predatory mode in the CPR bacterium Vampirococcus lugosii.</title>
        <authorList>
            <person name="Moreira D."/>
            <person name="Zivanovic Y."/>
            <person name="Lopez-Archilla A.I."/>
            <person name="Iniesto M."/>
            <person name="Lopez-Garcia P."/>
        </authorList>
    </citation>
    <scope>NUCLEOTIDE SEQUENCE [LARGE SCALE GENOMIC DNA]</scope>
    <source>
        <strain evidence="7">Chiprana</strain>
    </source>
</reference>
<dbReference type="Proteomes" id="UP000680365">
    <property type="component" value="Unassembled WGS sequence"/>
</dbReference>
<dbReference type="PANTHER" id="PTHR33370">
    <property type="entry name" value="TRANSLATION INITIATION FACTOR IF-1, CHLOROPLASTIC"/>
    <property type="match status" value="1"/>
</dbReference>